<keyword evidence="8" id="KW-0297">G-protein coupled receptor</keyword>
<keyword evidence="11" id="KW-0325">Glycoprotein</keyword>
<keyword evidence="3" id="KW-1003">Cell membrane</keyword>
<dbReference type="PRINTS" id="PR00237">
    <property type="entry name" value="GPCRRHODOPSN"/>
</dbReference>
<dbReference type="PROSITE" id="PS50262">
    <property type="entry name" value="G_PROTEIN_RECEP_F1_2"/>
    <property type="match status" value="1"/>
</dbReference>
<evidence type="ECO:0000256" key="13">
    <source>
        <dbReference type="SAM" id="Phobius"/>
    </source>
</evidence>
<accession>A0A834HYT9</accession>
<protein>
    <recommendedName>
        <fullName evidence="14">G-protein coupled receptors family 1 profile domain-containing protein</fullName>
    </recommendedName>
</protein>
<dbReference type="InterPro" id="IPR017452">
    <property type="entry name" value="GPCR_Rhodpsn_7TM"/>
</dbReference>
<feature type="transmembrane region" description="Helical" evidence="13">
    <location>
        <begin position="444"/>
        <end position="463"/>
    </location>
</feature>
<feature type="transmembrane region" description="Helical" evidence="13">
    <location>
        <begin position="598"/>
        <end position="623"/>
    </location>
</feature>
<reference evidence="15" key="1">
    <citation type="submission" date="2020-08" db="EMBL/GenBank/DDBJ databases">
        <title>Genome sequencing and assembly of the red palm weevil Rhynchophorus ferrugineus.</title>
        <authorList>
            <person name="Dias G.B."/>
            <person name="Bergman C.M."/>
            <person name="Manee M."/>
        </authorList>
    </citation>
    <scope>NUCLEOTIDE SEQUENCE</scope>
    <source>
        <strain evidence="15">AA-2017</strain>
        <tissue evidence="15">Whole larva</tissue>
    </source>
</reference>
<evidence type="ECO:0000256" key="4">
    <source>
        <dbReference type="ARBA" id="ARBA00022614"/>
    </source>
</evidence>
<evidence type="ECO:0000256" key="9">
    <source>
        <dbReference type="ARBA" id="ARBA00023136"/>
    </source>
</evidence>
<dbReference type="GO" id="GO:0005886">
    <property type="term" value="C:plasma membrane"/>
    <property type="evidence" value="ECO:0007669"/>
    <property type="project" value="UniProtKB-SubCell"/>
</dbReference>
<dbReference type="GO" id="GO:0009755">
    <property type="term" value="P:hormone-mediated signaling pathway"/>
    <property type="evidence" value="ECO:0007669"/>
    <property type="project" value="TreeGrafter"/>
</dbReference>
<evidence type="ECO:0000313" key="16">
    <source>
        <dbReference type="Proteomes" id="UP000625711"/>
    </source>
</evidence>
<dbReference type="Gene3D" id="3.80.10.10">
    <property type="entry name" value="Ribonuclease Inhibitor"/>
    <property type="match status" value="2"/>
</dbReference>
<comment type="subcellular location">
    <subcellularLocation>
        <location evidence="1">Cell membrane</location>
        <topology evidence="1">Multi-pass membrane protein</topology>
    </subcellularLocation>
</comment>
<feature type="transmembrane region" description="Helical" evidence="13">
    <location>
        <begin position="483"/>
        <end position="504"/>
    </location>
</feature>
<dbReference type="Gene3D" id="1.20.1070.10">
    <property type="entry name" value="Rhodopsin 7-helix transmembrane proteins"/>
    <property type="match status" value="1"/>
</dbReference>
<comment type="caution">
    <text evidence="15">The sequence shown here is derived from an EMBL/GenBank/DDBJ whole genome shotgun (WGS) entry which is preliminary data.</text>
</comment>
<gene>
    <name evidence="15" type="ORF">GWI33_017435</name>
</gene>
<evidence type="ECO:0000313" key="15">
    <source>
        <dbReference type="EMBL" id="KAF7269543.1"/>
    </source>
</evidence>
<dbReference type="SUPFAM" id="SSF52058">
    <property type="entry name" value="L domain-like"/>
    <property type="match status" value="1"/>
</dbReference>
<dbReference type="PANTHER" id="PTHR24372:SF80">
    <property type="entry name" value="FI21465P1-RELATED"/>
    <property type="match status" value="1"/>
</dbReference>
<evidence type="ECO:0000256" key="2">
    <source>
        <dbReference type="ARBA" id="ARBA00010663"/>
    </source>
</evidence>
<dbReference type="InterPro" id="IPR000276">
    <property type="entry name" value="GPCR_Rhodpsn"/>
</dbReference>
<evidence type="ECO:0000256" key="5">
    <source>
        <dbReference type="ARBA" id="ARBA00022692"/>
    </source>
</evidence>
<dbReference type="EMBL" id="JAACXV010014220">
    <property type="protein sequence ID" value="KAF7269543.1"/>
    <property type="molecule type" value="Genomic_DNA"/>
</dbReference>
<dbReference type="InterPro" id="IPR032675">
    <property type="entry name" value="LRR_dom_sf"/>
</dbReference>
<feature type="transmembrane region" description="Helical" evidence="13">
    <location>
        <begin position="629"/>
        <end position="651"/>
    </location>
</feature>
<dbReference type="Pfam" id="PF00001">
    <property type="entry name" value="7tm_1"/>
    <property type="match status" value="1"/>
</dbReference>
<keyword evidence="12" id="KW-0807">Transducer</keyword>
<feature type="transmembrane region" description="Helical" evidence="13">
    <location>
        <begin position="406"/>
        <end position="424"/>
    </location>
</feature>
<dbReference type="Proteomes" id="UP000625711">
    <property type="component" value="Unassembled WGS sequence"/>
</dbReference>
<evidence type="ECO:0000256" key="3">
    <source>
        <dbReference type="ARBA" id="ARBA00022475"/>
    </source>
</evidence>
<evidence type="ECO:0000256" key="10">
    <source>
        <dbReference type="ARBA" id="ARBA00023170"/>
    </source>
</evidence>
<dbReference type="PANTHER" id="PTHR24372">
    <property type="entry name" value="GLYCOPROTEIN HORMONE RECEPTOR"/>
    <property type="match status" value="1"/>
</dbReference>
<dbReference type="OrthoDB" id="6022531at2759"/>
<dbReference type="PRINTS" id="PR01739">
    <property type="entry name" value="RELAXINR"/>
</dbReference>
<comment type="similarity">
    <text evidence="2">Belongs to the G-protein coupled receptor 1 family.</text>
</comment>
<keyword evidence="10" id="KW-0675">Receptor</keyword>
<evidence type="ECO:0000256" key="11">
    <source>
        <dbReference type="ARBA" id="ARBA00023180"/>
    </source>
</evidence>
<evidence type="ECO:0000259" key="14">
    <source>
        <dbReference type="PROSITE" id="PS50262"/>
    </source>
</evidence>
<dbReference type="PROSITE" id="PS51450">
    <property type="entry name" value="LRR"/>
    <property type="match status" value="2"/>
</dbReference>
<keyword evidence="16" id="KW-1185">Reference proteome</keyword>
<proteinExistence type="inferred from homology"/>
<evidence type="ECO:0000256" key="6">
    <source>
        <dbReference type="ARBA" id="ARBA00022737"/>
    </source>
</evidence>
<dbReference type="InterPro" id="IPR001611">
    <property type="entry name" value="Leu-rich_rpt"/>
</dbReference>
<dbReference type="GO" id="GO:0007189">
    <property type="term" value="P:adenylate cyclase-activating G protein-coupled receptor signaling pathway"/>
    <property type="evidence" value="ECO:0007669"/>
    <property type="project" value="TreeGrafter"/>
</dbReference>
<keyword evidence="9 13" id="KW-0472">Membrane</keyword>
<evidence type="ECO:0000256" key="7">
    <source>
        <dbReference type="ARBA" id="ARBA00022989"/>
    </source>
</evidence>
<organism evidence="15 16">
    <name type="scientific">Rhynchophorus ferrugineus</name>
    <name type="common">Red palm weevil</name>
    <name type="synonym">Curculio ferrugineus</name>
    <dbReference type="NCBI Taxonomy" id="354439"/>
    <lineage>
        <taxon>Eukaryota</taxon>
        <taxon>Metazoa</taxon>
        <taxon>Ecdysozoa</taxon>
        <taxon>Arthropoda</taxon>
        <taxon>Hexapoda</taxon>
        <taxon>Insecta</taxon>
        <taxon>Pterygota</taxon>
        <taxon>Neoptera</taxon>
        <taxon>Endopterygota</taxon>
        <taxon>Coleoptera</taxon>
        <taxon>Polyphaga</taxon>
        <taxon>Cucujiformia</taxon>
        <taxon>Curculionidae</taxon>
        <taxon>Dryophthorinae</taxon>
        <taxon>Rhynchophorus</taxon>
    </lineage>
</organism>
<keyword evidence="6" id="KW-0677">Repeat</keyword>
<feature type="domain" description="G-protein coupled receptors family 1 profile" evidence="14">
    <location>
        <begin position="418"/>
        <end position="649"/>
    </location>
</feature>
<evidence type="ECO:0000256" key="12">
    <source>
        <dbReference type="ARBA" id="ARBA00023224"/>
    </source>
</evidence>
<evidence type="ECO:0000256" key="8">
    <source>
        <dbReference type="ARBA" id="ARBA00023040"/>
    </source>
</evidence>
<dbReference type="InterPro" id="IPR003591">
    <property type="entry name" value="Leu-rich_rpt_typical-subtyp"/>
</dbReference>
<keyword evidence="5 13" id="KW-0812">Transmembrane</keyword>
<dbReference type="SMART" id="SM00369">
    <property type="entry name" value="LRR_TYP"/>
    <property type="match status" value="7"/>
</dbReference>
<keyword evidence="7 13" id="KW-1133">Transmembrane helix</keyword>
<sequence length="687" mass="79987">MSKWKDNGVIVIVIVSAIIFSAIVFIYSIDITGNKDCCYHEICPTIVDTCYVNISSYYTNGVVLCAYLYNNKYLIDGILNNGTSLQKNETECDIQQNDHDCYYGYCTKSCEDRTFFDNPQNIPGNVTSLCLQNKNISILTNQSLSNYNLNMLFLGMNTISHIEPNTFKQQENLSVLFLLRNRLTTLESGVFNGLRNLRWLHLNYNSLSRINLAEFTTLIEIKWLDLSNNDIEYYGTGKFPYLPSLLELFLNNNRITIIKNYTFSNLMNLNLLNLRYNNIKEIEEGSFTYLGKLRQLDLYGNQIIVLDANLFSNQRHLINMFLGKNPLENIQNSLFKNMHQLQILNLEDVEIPNINNAMFENLLNLEIVYFMYYRYCRFIPWVTICKPPSDGISSNDRLLFKPIFRYSNWIMCFFSLTGNTLVLFSRHLFRDKNKTLSIALKNLAVSDGLMGIYLIIIGYHDLIFRDNYNSIHLEWVSSWRCTLTGMLAMISQEVTVLLLVFMSLDRLFVITSSLKKDRTLNVKDTWKVIFSIWCFGIILSATPVIALLSTTRFYGVNSLCLPLFIDDPYFIGWEYSAIIFFGINAPSLIIIIICYFRFFLIILTNIMCWLPIIIAKIVVYFEVEITDHVYGWLAVFILPINSSLNPILYTFTTRKYRRRLLNVPAFLKTIKTKESNMKEIFYIKMKK</sequence>
<dbReference type="SUPFAM" id="SSF81321">
    <property type="entry name" value="Family A G protein-coupled receptor-like"/>
    <property type="match status" value="1"/>
</dbReference>
<evidence type="ECO:0000256" key="1">
    <source>
        <dbReference type="ARBA" id="ARBA00004651"/>
    </source>
</evidence>
<feature type="transmembrane region" description="Helical" evidence="13">
    <location>
        <begin position="569"/>
        <end position="591"/>
    </location>
</feature>
<name>A0A834HYT9_RHYFE</name>
<feature type="transmembrane region" description="Helical" evidence="13">
    <location>
        <begin position="525"/>
        <end position="549"/>
    </location>
</feature>
<keyword evidence="4" id="KW-0433">Leucine-rich repeat</keyword>
<feature type="transmembrane region" description="Helical" evidence="13">
    <location>
        <begin position="7"/>
        <end position="29"/>
    </location>
</feature>
<dbReference type="GO" id="GO:0008528">
    <property type="term" value="F:G protein-coupled peptide receptor activity"/>
    <property type="evidence" value="ECO:0007669"/>
    <property type="project" value="TreeGrafter"/>
</dbReference>
<dbReference type="Pfam" id="PF13855">
    <property type="entry name" value="LRR_8"/>
    <property type="match status" value="2"/>
</dbReference>
<dbReference type="InterPro" id="IPR008112">
    <property type="entry name" value="Relaxin_rcpt"/>
</dbReference>
<dbReference type="AlphaFoldDB" id="A0A834HYT9"/>